<evidence type="ECO:0000313" key="3">
    <source>
        <dbReference type="Proteomes" id="UP000324222"/>
    </source>
</evidence>
<reference evidence="2 3" key="1">
    <citation type="submission" date="2019-05" db="EMBL/GenBank/DDBJ databases">
        <title>Another draft genome of Portunus trituberculatus and its Hox gene families provides insights of decapod evolution.</title>
        <authorList>
            <person name="Jeong J.-H."/>
            <person name="Song I."/>
            <person name="Kim S."/>
            <person name="Choi T."/>
            <person name="Kim D."/>
            <person name="Ryu S."/>
            <person name="Kim W."/>
        </authorList>
    </citation>
    <scope>NUCLEOTIDE SEQUENCE [LARGE SCALE GENOMIC DNA]</scope>
    <source>
        <tissue evidence="2">Muscle</tissue>
    </source>
</reference>
<feature type="region of interest" description="Disordered" evidence="1">
    <location>
        <begin position="36"/>
        <end position="63"/>
    </location>
</feature>
<proteinExistence type="predicted"/>
<sequence length="139" mass="15621">MFTLSVLTFLTPYLNTPYVPGMKDALFCDTDTPGIEGDGLTRHRTEGTPQGKHGMRSQGTTKKARMRILHPPRASVQYKQILKLTHMHPTVMLSLVMASCGQFIQTSDQILRVSMMLQTDHDIATTFTPTHSFNRLTDI</sequence>
<accession>A0A5B7DC60</accession>
<comment type="caution">
    <text evidence="2">The sequence shown here is derived from an EMBL/GenBank/DDBJ whole genome shotgun (WGS) entry which is preliminary data.</text>
</comment>
<organism evidence="2 3">
    <name type="scientific">Portunus trituberculatus</name>
    <name type="common">Swimming crab</name>
    <name type="synonym">Neptunus trituberculatus</name>
    <dbReference type="NCBI Taxonomy" id="210409"/>
    <lineage>
        <taxon>Eukaryota</taxon>
        <taxon>Metazoa</taxon>
        <taxon>Ecdysozoa</taxon>
        <taxon>Arthropoda</taxon>
        <taxon>Crustacea</taxon>
        <taxon>Multicrustacea</taxon>
        <taxon>Malacostraca</taxon>
        <taxon>Eumalacostraca</taxon>
        <taxon>Eucarida</taxon>
        <taxon>Decapoda</taxon>
        <taxon>Pleocyemata</taxon>
        <taxon>Brachyura</taxon>
        <taxon>Eubrachyura</taxon>
        <taxon>Portunoidea</taxon>
        <taxon>Portunidae</taxon>
        <taxon>Portuninae</taxon>
        <taxon>Portunus</taxon>
    </lineage>
</organism>
<name>A0A5B7DC60_PORTR</name>
<dbReference type="Proteomes" id="UP000324222">
    <property type="component" value="Unassembled WGS sequence"/>
</dbReference>
<dbReference type="AlphaFoldDB" id="A0A5B7DC60"/>
<evidence type="ECO:0000256" key="1">
    <source>
        <dbReference type="SAM" id="MobiDB-lite"/>
    </source>
</evidence>
<dbReference type="EMBL" id="VSRR010000722">
    <property type="protein sequence ID" value="MPC18921.1"/>
    <property type="molecule type" value="Genomic_DNA"/>
</dbReference>
<gene>
    <name evidence="2" type="ORF">E2C01_011819</name>
</gene>
<keyword evidence="3" id="KW-1185">Reference proteome</keyword>
<protein>
    <submittedName>
        <fullName evidence="2">Uncharacterized protein</fullName>
    </submittedName>
</protein>
<evidence type="ECO:0000313" key="2">
    <source>
        <dbReference type="EMBL" id="MPC18921.1"/>
    </source>
</evidence>